<dbReference type="PANTHER" id="PTHR30283:SF4">
    <property type="entry name" value="PEROXIDE STRESS RESISTANCE PROTEIN YAAA"/>
    <property type="match status" value="1"/>
</dbReference>
<name>A0ABP5GLW0_9ACTN</name>
<evidence type="ECO:0000313" key="2">
    <source>
        <dbReference type="Proteomes" id="UP001500751"/>
    </source>
</evidence>
<accession>A0ABP5GLW0</accession>
<protein>
    <submittedName>
        <fullName evidence="1">Peroxide stress protein YaaA</fullName>
    </submittedName>
</protein>
<dbReference type="NCBIfam" id="NF002545">
    <property type="entry name" value="PRK02101.2-3"/>
    <property type="match status" value="1"/>
</dbReference>
<dbReference type="EMBL" id="BAAAQN010000050">
    <property type="protein sequence ID" value="GAA2050718.1"/>
    <property type="molecule type" value="Genomic_DNA"/>
</dbReference>
<reference evidence="2" key="1">
    <citation type="journal article" date="2019" name="Int. J. Syst. Evol. Microbiol.">
        <title>The Global Catalogue of Microorganisms (GCM) 10K type strain sequencing project: providing services to taxonomists for standard genome sequencing and annotation.</title>
        <authorList>
            <consortium name="The Broad Institute Genomics Platform"/>
            <consortium name="The Broad Institute Genome Sequencing Center for Infectious Disease"/>
            <person name="Wu L."/>
            <person name="Ma J."/>
        </authorList>
    </citation>
    <scope>NUCLEOTIDE SEQUENCE [LARGE SCALE GENOMIC DNA]</scope>
    <source>
        <strain evidence="2">JCM 16014</strain>
    </source>
</reference>
<evidence type="ECO:0000313" key="1">
    <source>
        <dbReference type="EMBL" id="GAA2050718.1"/>
    </source>
</evidence>
<proteinExistence type="predicted"/>
<comment type="caution">
    <text evidence="1">The sequence shown here is derived from an EMBL/GenBank/DDBJ whole genome shotgun (WGS) entry which is preliminary data.</text>
</comment>
<keyword evidence="2" id="KW-1185">Reference proteome</keyword>
<sequence>MIGVLILLPPSEGKAAHGAGPAVDPAALAFPQLAKTRKALLTELARVSKGRAATALTVLGLSPNQAGELEANRDLTTAPTLAAADRYTGVLYDNLDLPGLRADDPEAYARAEARILTFSGLWGVVRPGDAIPAYRLSGGVTLPKAGPVAKVWRQALTPALAPAVASGLVVDLRSSTYAAMWRVPADAADRAVTVRVLHERLVDGVPKRSVVSHFNKAAKGRLARALLVGDVAATTPKELAEALQDLGFRTETTAPAKPGTAWTIDVVVDSVV</sequence>
<gene>
    <name evidence="1" type="primary">yaaA</name>
    <name evidence="1" type="ORF">GCM10009839_66680</name>
</gene>
<dbReference type="Pfam" id="PF03883">
    <property type="entry name" value="H2O2_YaaD"/>
    <property type="match status" value="1"/>
</dbReference>
<organism evidence="1 2">
    <name type="scientific">Catenulispora yoronensis</name>
    <dbReference type="NCBI Taxonomy" id="450799"/>
    <lineage>
        <taxon>Bacteria</taxon>
        <taxon>Bacillati</taxon>
        <taxon>Actinomycetota</taxon>
        <taxon>Actinomycetes</taxon>
        <taxon>Catenulisporales</taxon>
        <taxon>Catenulisporaceae</taxon>
        <taxon>Catenulispora</taxon>
    </lineage>
</organism>
<dbReference type="Proteomes" id="UP001500751">
    <property type="component" value="Unassembled WGS sequence"/>
</dbReference>
<dbReference type="PANTHER" id="PTHR30283">
    <property type="entry name" value="PEROXIDE STRESS RESPONSE PROTEIN YAAA"/>
    <property type="match status" value="1"/>
</dbReference>
<dbReference type="InterPro" id="IPR005583">
    <property type="entry name" value="YaaA"/>
</dbReference>